<dbReference type="PANTHER" id="PTHR42985">
    <property type="entry name" value="SODIUM-COUPLED MONOCARBOXYLATE TRANSPORTER"/>
    <property type="match status" value="1"/>
</dbReference>
<protein>
    <submittedName>
        <fullName evidence="14">Sodium:solute symporter</fullName>
    </submittedName>
</protein>
<feature type="transmembrane region" description="Helical" evidence="13">
    <location>
        <begin position="6"/>
        <end position="22"/>
    </location>
</feature>
<keyword evidence="3" id="KW-0813">Transport</keyword>
<dbReference type="Gene3D" id="1.20.1730.10">
    <property type="entry name" value="Sodium/glucose cotransporter"/>
    <property type="match status" value="1"/>
</dbReference>
<evidence type="ECO:0000256" key="12">
    <source>
        <dbReference type="SAM" id="Coils"/>
    </source>
</evidence>
<dbReference type="InterPro" id="IPR051163">
    <property type="entry name" value="Sodium:Solute_Symporter_SSF"/>
</dbReference>
<name>A0ABT8KSP8_9BACT</name>
<feature type="transmembrane region" description="Helical" evidence="13">
    <location>
        <begin position="179"/>
        <end position="196"/>
    </location>
</feature>
<evidence type="ECO:0000256" key="4">
    <source>
        <dbReference type="ARBA" id="ARBA00022475"/>
    </source>
</evidence>
<dbReference type="PROSITE" id="PS50283">
    <property type="entry name" value="NA_SOLUT_SYMP_3"/>
    <property type="match status" value="1"/>
</dbReference>
<dbReference type="InterPro" id="IPR001734">
    <property type="entry name" value="Na/solute_symporter"/>
</dbReference>
<sequence length="569" mass="63587">MSTLDLLVLFGTLAFIVIYGTYKTSGSKDIEGYLKGGNSMKWGAIGLSVMATQASAITFLSTPGQAYEDGMRFVQNYFGLPIALIIVSAVFIPIFYKLKVYTAYEYLENRFDVKTRFLGAFLFLVQRGLAAGVTIYAPAIILSKILGWNLNITILLVGLLVVIYTVSGGTKAVTLTQKYQMAIIMGGMVIAFFMVIDNFPDYISFNDAIRVAGKMGKLNAVDFKWDFSERYTFWSGITGGTFLALSYFGTDQSQVQRYLSGKSITESRMGLMFNALLKVPMQFFILFVGIMVFIFYQFHKPPVFFKQHELNAIYETDYANDVKKLDDRFNEVYESKKERVKVLVEAMNNGNGDAVQVAKDEVVTLENEAKSIRSEVKDILLKSDPEMETKDSDYVFITFVMSHLPKGIIGLLIAVIFSAAMSSTSAELNALGSTTTIDFYKRLIRKEGSDKHYVIASKWLTVMWGGLAVMFAFFATLAENLIELVNILGSIFYGTILGIFIVAFFFKYIRGHAVFISAIIVQAIVIYCYFFTDIAYLLFNVIGCALVVIIGFLIQLFMNKQPSSSAEGD</sequence>
<organism evidence="14 15">
    <name type="scientific">Splendidivirga corallicola</name>
    <dbReference type="NCBI Taxonomy" id="3051826"/>
    <lineage>
        <taxon>Bacteria</taxon>
        <taxon>Pseudomonadati</taxon>
        <taxon>Bacteroidota</taxon>
        <taxon>Cytophagia</taxon>
        <taxon>Cytophagales</taxon>
        <taxon>Splendidivirgaceae</taxon>
        <taxon>Splendidivirga</taxon>
    </lineage>
</organism>
<dbReference type="RefSeq" id="WP_346753804.1">
    <property type="nucleotide sequence ID" value="NZ_JAUJEA010000008.1"/>
</dbReference>
<evidence type="ECO:0000313" key="14">
    <source>
        <dbReference type="EMBL" id="MDN5203781.1"/>
    </source>
</evidence>
<evidence type="ECO:0000256" key="11">
    <source>
        <dbReference type="RuleBase" id="RU362091"/>
    </source>
</evidence>
<reference evidence="14" key="1">
    <citation type="submission" date="2023-06" db="EMBL/GenBank/DDBJ databases">
        <title>Genomic of Parafulvivirga corallium.</title>
        <authorList>
            <person name="Wang G."/>
        </authorList>
    </citation>
    <scope>NUCLEOTIDE SEQUENCE</scope>
    <source>
        <strain evidence="14">BMA10</strain>
    </source>
</reference>
<dbReference type="PANTHER" id="PTHR42985:SF47">
    <property type="entry name" value="INTEGRAL MEMBRANE TRANSPORT PROTEIN"/>
    <property type="match status" value="1"/>
</dbReference>
<comment type="caution">
    <text evidence="14">The sequence shown here is derived from an EMBL/GenBank/DDBJ whole genome shotgun (WGS) entry which is preliminary data.</text>
</comment>
<feature type="transmembrane region" description="Helical" evidence="13">
    <location>
        <begin position="42"/>
        <end position="62"/>
    </location>
</feature>
<keyword evidence="6 13" id="KW-1133">Transmembrane helix</keyword>
<feature type="transmembrane region" description="Helical" evidence="13">
    <location>
        <begin position="231"/>
        <end position="250"/>
    </location>
</feature>
<feature type="transmembrane region" description="Helical" evidence="13">
    <location>
        <begin position="117"/>
        <end position="142"/>
    </location>
</feature>
<dbReference type="Pfam" id="PF00474">
    <property type="entry name" value="SSF"/>
    <property type="match status" value="2"/>
</dbReference>
<evidence type="ECO:0000256" key="9">
    <source>
        <dbReference type="ARBA" id="ARBA00023136"/>
    </source>
</evidence>
<keyword evidence="5 13" id="KW-0812">Transmembrane</keyword>
<dbReference type="InterPro" id="IPR038377">
    <property type="entry name" value="Na/Glc_symporter_sf"/>
</dbReference>
<evidence type="ECO:0000256" key="1">
    <source>
        <dbReference type="ARBA" id="ARBA00004651"/>
    </source>
</evidence>
<keyword evidence="9 13" id="KW-0472">Membrane</keyword>
<keyword evidence="4" id="KW-1003">Cell membrane</keyword>
<evidence type="ECO:0000256" key="7">
    <source>
        <dbReference type="ARBA" id="ARBA00023053"/>
    </source>
</evidence>
<feature type="transmembrane region" description="Helical" evidence="13">
    <location>
        <begin position="484"/>
        <end position="506"/>
    </location>
</feature>
<gene>
    <name evidence="14" type="ORF">QQ008_20490</name>
</gene>
<feature type="transmembrane region" description="Helical" evidence="13">
    <location>
        <begin position="408"/>
        <end position="432"/>
    </location>
</feature>
<feature type="coiled-coil region" evidence="12">
    <location>
        <begin position="355"/>
        <end position="382"/>
    </location>
</feature>
<keyword evidence="12" id="KW-0175">Coiled coil</keyword>
<feature type="transmembrane region" description="Helical" evidence="13">
    <location>
        <begin position="74"/>
        <end position="96"/>
    </location>
</feature>
<keyword evidence="15" id="KW-1185">Reference proteome</keyword>
<evidence type="ECO:0000256" key="5">
    <source>
        <dbReference type="ARBA" id="ARBA00022692"/>
    </source>
</evidence>
<dbReference type="EMBL" id="JAUJEA010000008">
    <property type="protein sequence ID" value="MDN5203781.1"/>
    <property type="molecule type" value="Genomic_DNA"/>
</dbReference>
<dbReference type="Proteomes" id="UP001172082">
    <property type="component" value="Unassembled WGS sequence"/>
</dbReference>
<accession>A0ABT8KSP8</accession>
<feature type="transmembrane region" description="Helical" evidence="13">
    <location>
        <begin position="453"/>
        <end position="478"/>
    </location>
</feature>
<evidence type="ECO:0000313" key="15">
    <source>
        <dbReference type="Proteomes" id="UP001172082"/>
    </source>
</evidence>
<evidence type="ECO:0000256" key="3">
    <source>
        <dbReference type="ARBA" id="ARBA00022448"/>
    </source>
</evidence>
<evidence type="ECO:0000256" key="10">
    <source>
        <dbReference type="ARBA" id="ARBA00023201"/>
    </source>
</evidence>
<evidence type="ECO:0000256" key="8">
    <source>
        <dbReference type="ARBA" id="ARBA00023065"/>
    </source>
</evidence>
<evidence type="ECO:0000256" key="6">
    <source>
        <dbReference type="ARBA" id="ARBA00022989"/>
    </source>
</evidence>
<keyword evidence="7" id="KW-0915">Sodium</keyword>
<evidence type="ECO:0000256" key="2">
    <source>
        <dbReference type="ARBA" id="ARBA00006434"/>
    </source>
</evidence>
<keyword evidence="8" id="KW-0406">Ion transport</keyword>
<feature type="transmembrane region" description="Helical" evidence="13">
    <location>
        <begin position="513"/>
        <end position="532"/>
    </location>
</feature>
<dbReference type="CDD" id="cd11494">
    <property type="entry name" value="SLC5sbd_NIS-like_u2"/>
    <property type="match status" value="1"/>
</dbReference>
<feature type="transmembrane region" description="Helical" evidence="13">
    <location>
        <begin position="271"/>
        <end position="296"/>
    </location>
</feature>
<feature type="transmembrane region" description="Helical" evidence="13">
    <location>
        <begin position="538"/>
        <end position="558"/>
    </location>
</feature>
<evidence type="ECO:0000256" key="13">
    <source>
        <dbReference type="SAM" id="Phobius"/>
    </source>
</evidence>
<comment type="similarity">
    <text evidence="2 11">Belongs to the sodium:solute symporter (SSF) (TC 2.A.21) family.</text>
</comment>
<proteinExistence type="inferred from homology"/>
<keyword evidence="10" id="KW-0739">Sodium transport</keyword>
<feature type="transmembrane region" description="Helical" evidence="13">
    <location>
        <begin position="148"/>
        <end position="167"/>
    </location>
</feature>
<comment type="subcellular location">
    <subcellularLocation>
        <location evidence="1">Cell membrane</location>
        <topology evidence="1">Multi-pass membrane protein</topology>
    </subcellularLocation>
</comment>